<dbReference type="InterPro" id="IPR029044">
    <property type="entry name" value="Nucleotide-diphossugar_trans"/>
</dbReference>
<evidence type="ECO:0008006" key="4">
    <source>
        <dbReference type="Google" id="ProtNLM"/>
    </source>
</evidence>
<reference evidence="2 3" key="1">
    <citation type="submission" date="2016-10" db="EMBL/GenBank/DDBJ databases">
        <title>Draft genome sequence of Coniochaeta ligniaria NRRL30616, a lignocellulolytic fungus for bioabatement of inhibitors in plant biomass hydrolysates.</title>
        <authorList>
            <consortium name="DOE Joint Genome Institute"/>
            <person name="Jimenez D.J."/>
            <person name="Hector R.E."/>
            <person name="Riley R."/>
            <person name="Sun H."/>
            <person name="Grigoriev I.V."/>
            <person name="Van Elsas J.D."/>
            <person name="Nichols N.N."/>
        </authorList>
    </citation>
    <scope>NUCLEOTIDE SEQUENCE [LARGE SCALE GENOMIC DNA]</scope>
    <source>
        <strain evidence="2 3">NRRL 30616</strain>
    </source>
</reference>
<accession>A0A1J7J3G3</accession>
<dbReference type="PANTHER" id="PTHR31834">
    <property type="entry name" value="INITIATION-SPECIFIC ALPHA-1,6-MANNOSYLTRANSFERASE"/>
    <property type="match status" value="1"/>
</dbReference>
<dbReference type="Proteomes" id="UP000182658">
    <property type="component" value="Unassembled WGS sequence"/>
</dbReference>
<evidence type="ECO:0000313" key="2">
    <source>
        <dbReference type="EMBL" id="OIW24368.1"/>
    </source>
</evidence>
<organism evidence="2 3">
    <name type="scientific">Coniochaeta ligniaria NRRL 30616</name>
    <dbReference type="NCBI Taxonomy" id="1408157"/>
    <lineage>
        <taxon>Eukaryota</taxon>
        <taxon>Fungi</taxon>
        <taxon>Dikarya</taxon>
        <taxon>Ascomycota</taxon>
        <taxon>Pezizomycotina</taxon>
        <taxon>Sordariomycetes</taxon>
        <taxon>Sordariomycetidae</taxon>
        <taxon>Coniochaetales</taxon>
        <taxon>Coniochaetaceae</taxon>
        <taxon>Coniochaeta</taxon>
    </lineage>
</organism>
<dbReference type="AlphaFoldDB" id="A0A1J7J3G3"/>
<dbReference type="GO" id="GO:0000136">
    <property type="term" value="C:mannan polymerase complex"/>
    <property type="evidence" value="ECO:0007669"/>
    <property type="project" value="TreeGrafter"/>
</dbReference>
<name>A0A1J7J3G3_9PEZI</name>
<dbReference type="PANTHER" id="PTHR31834:SF1">
    <property type="entry name" value="INITIATION-SPECIFIC ALPHA-1,6-MANNOSYLTRANSFERASE"/>
    <property type="match status" value="1"/>
</dbReference>
<proteinExistence type="inferred from homology"/>
<dbReference type="STRING" id="1408157.A0A1J7J3G3"/>
<protein>
    <recommendedName>
        <fullName evidence="4">Glycosyltransferase family 32 protein</fullName>
    </recommendedName>
</protein>
<comment type="similarity">
    <text evidence="1">Belongs to the glycosyltransferase 32 family.</text>
</comment>
<dbReference type="Pfam" id="PF04488">
    <property type="entry name" value="Gly_transf_sug"/>
    <property type="match status" value="1"/>
</dbReference>
<evidence type="ECO:0000313" key="3">
    <source>
        <dbReference type="Proteomes" id="UP000182658"/>
    </source>
</evidence>
<sequence length="323" mass="36730">MGMSALARRRLLFPAAAVLLIIASFFYLLSPAQQQQHLALPSQDQSLPSDVPIPRQIWQIFFPPPGATTLKKSTFFSADWLHMAPGYTYTMVSDQEAASIINTYYADRPEIGATFHALTNPALKSDFMRYLILAARGGTYSDVDTKPLVPLESWLPASIRRTTRLIIALEYDETIDRHTDQTIHEVQFCQWTISAAPHHPLLTRMVDRALADLLAVARDQNTDVAHAVFSDMHVLNTTGPVAWSENVFEFLQERDRSLGGWLDFAGIREPRYFGDVAVLPLESFRGDWRDDWGTWLDWRNGRKVLVRHFYKGSWRIVKLPGQG</sequence>
<gene>
    <name evidence="2" type="ORF">CONLIGDRAFT_636570</name>
</gene>
<keyword evidence="3" id="KW-1185">Reference proteome</keyword>
<dbReference type="GO" id="GO:0000009">
    <property type="term" value="F:alpha-1,6-mannosyltransferase activity"/>
    <property type="evidence" value="ECO:0007669"/>
    <property type="project" value="InterPro"/>
</dbReference>
<dbReference type="OrthoDB" id="409543at2759"/>
<dbReference type="EMBL" id="KV875103">
    <property type="protein sequence ID" value="OIW24368.1"/>
    <property type="molecule type" value="Genomic_DNA"/>
</dbReference>
<dbReference type="InterPro" id="IPR039367">
    <property type="entry name" value="Och1-like"/>
</dbReference>
<dbReference type="InParanoid" id="A0A1J7J3G3"/>
<dbReference type="InterPro" id="IPR007577">
    <property type="entry name" value="GlycoTrfase_DXD_sugar-bd_CS"/>
</dbReference>
<evidence type="ECO:0000256" key="1">
    <source>
        <dbReference type="ARBA" id="ARBA00009003"/>
    </source>
</evidence>
<dbReference type="SUPFAM" id="SSF53448">
    <property type="entry name" value="Nucleotide-diphospho-sugar transferases"/>
    <property type="match status" value="1"/>
</dbReference>
<dbReference type="GO" id="GO:0006487">
    <property type="term" value="P:protein N-linked glycosylation"/>
    <property type="evidence" value="ECO:0007669"/>
    <property type="project" value="TreeGrafter"/>
</dbReference>
<dbReference type="Gene3D" id="3.90.550.20">
    <property type="match status" value="1"/>
</dbReference>